<name>A0ABT2TK11_9FIRM</name>
<dbReference type="RefSeq" id="WP_158425260.1">
    <property type="nucleotide sequence ID" value="NZ_JAOQJQ010000003.1"/>
</dbReference>
<sequence>MINFFKSFLPFILFFLIQLAVTIPMMVIQVIIHFLFSDTPADTGVNFISYTLSLLQDTAFLQRLSVVFSITIIIIFGIWYRKVFVTPFRKKKKRYWSGFSVHIFFALIFLAFGLQYITVLLTSGISWIRPEWMVTYNQTLYSAGFDAISILLAIYTIILAPIGEEIAFRGLTYRFARKALPFWGANILQAALFGLMHMNVVQGIYSFFLGLILGWLCRTGRSIKYAVILHMLYNLLGSIFSGFFDLTTAFSFAGFSAIGIALTIFALYIYNSEFQIQNDRFVKE</sequence>
<dbReference type="Proteomes" id="UP001652442">
    <property type="component" value="Unassembled WGS sequence"/>
</dbReference>
<evidence type="ECO:0000259" key="2">
    <source>
        <dbReference type="Pfam" id="PF02517"/>
    </source>
</evidence>
<dbReference type="InterPro" id="IPR003675">
    <property type="entry name" value="Rce1/LyrA-like_dom"/>
</dbReference>
<keyword evidence="4" id="KW-1185">Reference proteome</keyword>
<accession>A0ABT2TK11</accession>
<keyword evidence="1" id="KW-0472">Membrane</keyword>
<dbReference type="PANTHER" id="PTHR36435:SF1">
    <property type="entry name" value="CAAX AMINO TERMINAL PROTEASE FAMILY PROTEIN"/>
    <property type="match status" value="1"/>
</dbReference>
<dbReference type="Pfam" id="PF02517">
    <property type="entry name" value="Rce1-like"/>
    <property type="match status" value="1"/>
</dbReference>
<feature type="domain" description="CAAX prenyl protease 2/Lysostaphin resistance protein A-like" evidence="2">
    <location>
        <begin position="149"/>
        <end position="236"/>
    </location>
</feature>
<dbReference type="PANTHER" id="PTHR36435">
    <property type="entry name" value="SLR1288 PROTEIN"/>
    <property type="match status" value="1"/>
</dbReference>
<keyword evidence="3" id="KW-0482">Metalloprotease</keyword>
<feature type="transmembrane region" description="Helical" evidence="1">
    <location>
        <begin position="60"/>
        <end position="80"/>
    </location>
</feature>
<feature type="transmembrane region" description="Helical" evidence="1">
    <location>
        <begin position="12"/>
        <end position="36"/>
    </location>
</feature>
<evidence type="ECO:0000256" key="1">
    <source>
        <dbReference type="SAM" id="Phobius"/>
    </source>
</evidence>
<keyword evidence="1" id="KW-1133">Transmembrane helix</keyword>
<dbReference type="EMBL" id="JAOQJQ010000003">
    <property type="protein sequence ID" value="MCU6762560.1"/>
    <property type="molecule type" value="Genomic_DNA"/>
</dbReference>
<gene>
    <name evidence="3" type="ORF">OCV88_09460</name>
</gene>
<feature type="transmembrane region" description="Helical" evidence="1">
    <location>
        <begin position="250"/>
        <end position="270"/>
    </location>
</feature>
<evidence type="ECO:0000313" key="4">
    <source>
        <dbReference type="Proteomes" id="UP001652442"/>
    </source>
</evidence>
<dbReference type="InterPro" id="IPR052710">
    <property type="entry name" value="CAAX_protease"/>
</dbReference>
<dbReference type="GO" id="GO:0008237">
    <property type="term" value="F:metallopeptidase activity"/>
    <property type="evidence" value="ECO:0007669"/>
    <property type="project" value="UniProtKB-KW"/>
</dbReference>
<feature type="transmembrane region" description="Helical" evidence="1">
    <location>
        <begin position="225"/>
        <end position="244"/>
    </location>
</feature>
<reference evidence="3 4" key="1">
    <citation type="journal article" date="2021" name="ISME Commun">
        <title>Automated analysis of genomic sequences facilitates high-throughput and comprehensive description of bacteria.</title>
        <authorList>
            <person name="Hitch T.C.A."/>
        </authorList>
    </citation>
    <scope>NUCLEOTIDE SEQUENCE [LARGE SCALE GENOMIC DNA]</scope>
    <source>
        <strain evidence="3 4">Sanger_109</strain>
    </source>
</reference>
<keyword evidence="3" id="KW-0378">Hydrolase</keyword>
<keyword evidence="1" id="KW-0812">Transmembrane</keyword>
<protein>
    <submittedName>
        <fullName evidence="3">CPBP family intramembrane metalloprotease</fullName>
    </submittedName>
</protein>
<organism evidence="3 4">
    <name type="scientific">Brotonthovivens ammoniilytica</name>
    <dbReference type="NCBI Taxonomy" id="2981725"/>
    <lineage>
        <taxon>Bacteria</taxon>
        <taxon>Bacillati</taxon>
        <taxon>Bacillota</taxon>
        <taxon>Clostridia</taxon>
        <taxon>Lachnospirales</taxon>
        <taxon>Lachnospiraceae</taxon>
        <taxon>Brotonthovivens</taxon>
    </lineage>
</organism>
<feature type="transmembrane region" description="Helical" evidence="1">
    <location>
        <begin position="140"/>
        <end position="163"/>
    </location>
</feature>
<feature type="transmembrane region" description="Helical" evidence="1">
    <location>
        <begin position="101"/>
        <end position="128"/>
    </location>
</feature>
<keyword evidence="3" id="KW-0645">Protease</keyword>
<proteinExistence type="predicted"/>
<feature type="transmembrane region" description="Helical" evidence="1">
    <location>
        <begin position="175"/>
        <end position="194"/>
    </location>
</feature>
<feature type="transmembrane region" description="Helical" evidence="1">
    <location>
        <begin position="200"/>
        <end position="218"/>
    </location>
</feature>
<evidence type="ECO:0000313" key="3">
    <source>
        <dbReference type="EMBL" id="MCU6762560.1"/>
    </source>
</evidence>
<comment type="caution">
    <text evidence="3">The sequence shown here is derived from an EMBL/GenBank/DDBJ whole genome shotgun (WGS) entry which is preliminary data.</text>
</comment>